<proteinExistence type="predicted"/>
<protein>
    <submittedName>
        <fullName evidence="1">Uncharacterized protein</fullName>
    </submittedName>
</protein>
<evidence type="ECO:0000313" key="1">
    <source>
        <dbReference type="EMBL" id="EDN92494.1"/>
    </source>
</evidence>
<dbReference type="RefSeq" id="XP_001590617.1">
    <property type="nucleotide sequence ID" value="XM_001590567.1"/>
</dbReference>
<dbReference type="KEGG" id="ssl:SS1G_08357"/>
<dbReference type="Proteomes" id="UP000001312">
    <property type="component" value="Unassembled WGS sequence"/>
</dbReference>
<reference evidence="2" key="1">
    <citation type="journal article" date="2011" name="PLoS Genet.">
        <title>Genomic analysis of the necrotrophic fungal pathogens Sclerotinia sclerotiorum and Botrytis cinerea.</title>
        <authorList>
            <person name="Amselem J."/>
            <person name="Cuomo C.A."/>
            <person name="van Kan J.A."/>
            <person name="Viaud M."/>
            <person name="Benito E.P."/>
            <person name="Couloux A."/>
            <person name="Coutinho P.M."/>
            <person name="de Vries R.P."/>
            <person name="Dyer P.S."/>
            <person name="Fillinger S."/>
            <person name="Fournier E."/>
            <person name="Gout L."/>
            <person name="Hahn M."/>
            <person name="Kohn L."/>
            <person name="Lapalu N."/>
            <person name="Plummer K.M."/>
            <person name="Pradier J.M."/>
            <person name="Quevillon E."/>
            <person name="Sharon A."/>
            <person name="Simon A."/>
            <person name="ten Have A."/>
            <person name="Tudzynski B."/>
            <person name="Tudzynski P."/>
            <person name="Wincker P."/>
            <person name="Andrew M."/>
            <person name="Anthouard V."/>
            <person name="Beever R.E."/>
            <person name="Beffa R."/>
            <person name="Benoit I."/>
            <person name="Bouzid O."/>
            <person name="Brault B."/>
            <person name="Chen Z."/>
            <person name="Choquer M."/>
            <person name="Collemare J."/>
            <person name="Cotton P."/>
            <person name="Danchin E.G."/>
            <person name="Da Silva C."/>
            <person name="Gautier A."/>
            <person name="Giraud C."/>
            <person name="Giraud T."/>
            <person name="Gonzalez C."/>
            <person name="Grossetete S."/>
            <person name="Guldener U."/>
            <person name="Henrissat B."/>
            <person name="Howlett B.J."/>
            <person name="Kodira C."/>
            <person name="Kretschmer M."/>
            <person name="Lappartient A."/>
            <person name="Leroch M."/>
            <person name="Levis C."/>
            <person name="Mauceli E."/>
            <person name="Neuveglise C."/>
            <person name="Oeser B."/>
            <person name="Pearson M."/>
            <person name="Poulain J."/>
            <person name="Poussereau N."/>
            <person name="Quesneville H."/>
            <person name="Rascle C."/>
            <person name="Schumacher J."/>
            <person name="Segurens B."/>
            <person name="Sexton A."/>
            <person name="Silva E."/>
            <person name="Sirven C."/>
            <person name="Soanes D.M."/>
            <person name="Talbot N.J."/>
            <person name="Templeton M."/>
            <person name="Yandava C."/>
            <person name="Yarden O."/>
            <person name="Zeng Q."/>
            <person name="Rollins J.A."/>
            <person name="Lebrun M.H."/>
            <person name="Dickman M."/>
        </authorList>
    </citation>
    <scope>NUCLEOTIDE SEQUENCE [LARGE SCALE GENOMIC DNA]</scope>
    <source>
        <strain evidence="2">ATCC 18683 / 1980 / Ss-1</strain>
    </source>
</reference>
<organism evidence="1 2">
    <name type="scientific">Sclerotinia sclerotiorum (strain ATCC 18683 / 1980 / Ss-1)</name>
    <name type="common">White mold</name>
    <name type="synonym">Whetzelinia sclerotiorum</name>
    <dbReference type="NCBI Taxonomy" id="665079"/>
    <lineage>
        <taxon>Eukaryota</taxon>
        <taxon>Fungi</taxon>
        <taxon>Dikarya</taxon>
        <taxon>Ascomycota</taxon>
        <taxon>Pezizomycotina</taxon>
        <taxon>Leotiomycetes</taxon>
        <taxon>Helotiales</taxon>
        <taxon>Sclerotiniaceae</taxon>
        <taxon>Sclerotinia</taxon>
    </lineage>
</organism>
<keyword evidence="2" id="KW-1185">Reference proteome</keyword>
<dbReference type="GeneID" id="5486802"/>
<dbReference type="HOGENOM" id="CLU_2997852_0_0_1"/>
<accession>A7ESQ2</accession>
<gene>
    <name evidence="1" type="ORF">SS1G_08357</name>
</gene>
<sequence>MTHEMSEVRVKEEMALDATQIGTFSDETASDYSILKLTILSLHSLARPSNIHLNQGH</sequence>
<dbReference type="AlphaFoldDB" id="A7ESQ2"/>
<dbReference type="InParanoid" id="A7ESQ2"/>
<name>A7ESQ2_SCLS1</name>
<dbReference type="EMBL" id="CH476631">
    <property type="protein sequence ID" value="EDN92494.1"/>
    <property type="molecule type" value="Genomic_DNA"/>
</dbReference>
<evidence type="ECO:0000313" key="2">
    <source>
        <dbReference type="Proteomes" id="UP000001312"/>
    </source>
</evidence>